<protein>
    <recommendedName>
        <fullName evidence="2">C-type lectin domain-containing protein</fullName>
    </recommendedName>
</protein>
<dbReference type="InterPro" id="IPR016187">
    <property type="entry name" value="CTDL_fold"/>
</dbReference>
<dbReference type="PANTHER" id="PTHR22803">
    <property type="entry name" value="MANNOSE, PHOSPHOLIPASE, LECTIN RECEPTOR RELATED"/>
    <property type="match status" value="1"/>
</dbReference>
<dbReference type="AlphaFoldDB" id="A0AA39IMR0"/>
<dbReference type="SMART" id="SM00034">
    <property type="entry name" value="CLECT"/>
    <property type="match status" value="1"/>
</dbReference>
<comment type="caution">
    <text evidence="3">The sequence shown here is derived from an EMBL/GenBank/DDBJ whole genome shotgun (WGS) entry which is preliminary data.</text>
</comment>
<dbReference type="SUPFAM" id="SSF56436">
    <property type="entry name" value="C-type lectin-like"/>
    <property type="match status" value="2"/>
</dbReference>
<dbReference type="PROSITE" id="PS50041">
    <property type="entry name" value="C_TYPE_LECTIN_2"/>
    <property type="match status" value="1"/>
</dbReference>
<dbReference type="InterPro" id="IPR016186">
    <property type="entry name" value="C-type_lectin-like/link_sf"/>
</dbReference>
<sequence length="255" mass="29043">MYFFRSTPLLLLLSVLLVDSAPTPNLGCPPKSIRGVNGRRCFTVVPVRMNFEDAKTVCEVFEGKIAVKWSREDEQNLRSVALSLFGKADLKTSRAWSDDCTVIDLNTGRKESVKCTKTFPFICESAPKHLSSPSSKVPSGWTQPSQFIYKVQKERLTWDQAKEKCERENALLVTIQDASENEFLADYGLKAPTWSGGRVSKKGNFYWYTHEKVKYHNLEDDQSLDKKTCIAIVNGNWQPKSCDDRLPYICKRKID</sequence>
<evidence type="ECO:0000259" key="2">
    <source>
        <dbReference type="PROSITE" id="PS50041"/>
    </source>
</evidence>
<gene>
    <name evidence="3" type="ORF">QR680_009725</name>
</gene>
<dbReference type="Pfam" id="PF00059">
    <property type="entry name" value="Lectin_C"/>
    <property type="match status" value="1"/>
</dbReference>
<feature type="signal peptide" evidence="1">
    <location>
        <begin position="1"/>
        <end position="20"/>
    </location>
</feature>
<organism evidence="3 4">
    <name type="scientific">Steinernema hermaphroditum</name>
    <dbReference type="NCBI Taxonomy" id="289476"/>
    <lineage>
        <taxon>Eukaryota</taxon>
        <taxon>Metazoa</taxon>
        <taxon>Ecdysozoa</taxon>
        <taxon>Nematoda</taxon>
        <taxon>Chromadorea</taxon>
        <taxon>Rhabditida</taxon>
        <taxon>Tylenchina</taxon>
        <taxon>Panagrolaimomorpha</taxon>
        <taxon>Strongyloidoidea</taxon>
        <taxon>Steinernematidae</taxon>
        <taxon>Steinernema</taxon>
    </lineage>
</organism>
<dbReference type="CDD" id="cd00037">
    <property type="entry name" value="CLECT"/>
    <property type="match status" value="2"/>
</dbReference>
<keyword evidence="1" id="KW-0732">Signal</keyword>
<name>A0AA39IMR0_9BILA</name>
<dbReference type="Gene3D" id="3.10.100.10">
    <property type="entry name" value="Mannose-Binding Protein A, subunit A"/>
    <property type="match status" value="2"/>
</dbReference>
<proteinExistence type="predicted"/>
<reference evidence="3" key="1">
    <citation type="submission" date="2023-06" db="EMBL/GenBank/DDBJ databases">
        <title>Genomic analysis of the entomopathogenic nematode Steinernema hermaphroditum.</title>
        <authorList>
            <person name="Schwarz E.M."/>
            <person name="Heppert J.K."/>
            <person name="Baniya A."/>
            <person name="Schwartz H.T."/>
            <person name="Tan C.-H."/>
            <person name="Antoshechkin I."/>
            <person name="Sternberg P.W."/>
            <person name="Goodrich-Blair H."/>
            <person name="Dillman A.R."/>
        </authorList>
    </citation>
    <scope>NUCLEOTIDE SEQUENCE</scope>
    <source>
        <strain evidence="3">PS9179</strain>
        <tissue evidence="3">Whole animal</tissue>
    </source>
</reference>
<dbReference type="InterPro" id="IPR050111">
    <property type="entry name" value="C-type_lectin/snaclec_domain"/>
</dbReference>
<dbReference type="Proteomes" id="UP001175271">
    <property type="component" value="Unassembled WGS sequence"/>
</dbReference>
<dbReference type="EMBL" id="JAUCMV010000001">
    <property type="protein sequence ID" value="KAK0426465.1"/>
    <property type="molecule type" value="Genomic_DNA"/>
</dbReference>
<dbReference type="InterPro" id="IPR001304">
    <property type="entry name" value="C-type_lectin-like"/>
</dbReference>
<accession>A0AA39IMR0</accession>
<feature type="chain" id="PRO_5041394125" description="C-type lectin domain-containing protein" evidence="1">
    <location>
        <begin position="21"/>
        <end position="255"/>
    </location>
</feature>
<feature type="domain" description="C-type lectin" evidence="2">
    <location>
        <begin position="149"/>
        <end position="251"/>
    </location>
</feature>
<evidence type="ECO:0000256" key="1">
    <source>
        <dbReference type="SAM" id="SignalP"/>
    </source>
</evidence>
<keyword evidence="4" id="KW-1185">Reference proteome</keyword>
<evidence type="ECO:0000313" key="4">
    <source>
        <dbReference type="Proteomes" id="UP001175271"/>
    </source>
</evidence>
<evidence type="ECO:0000313" key="3">
    <source>
        <dbReference type="EMBL" id="KAK0426465.1"/>
    </source>
</evidence>